<protein>
    <submittedName>
        <fullName evidence="1">Uncharacterized protein</fullName>
    </submittedName>
</protein>
<dbReference type="PANTHER" id="PTHR47331:SF5">
    <property type="entry name" value="RIBONUCLEASE H"/>
    <property type="match status" value="1"/>
</dbReference>
<name>A0A6S7FPP8_PARCT</name>
<comment type="caution">
    <text evidence="1">The sequence shown here is derived from an EMBL/GenBank/DDBJ whole genome shotgun (WGS) entry which is preliminary data.</text>
</comment>
<dbReference type="OrthoDB" id="5862292at2759"/>
<dbReference type="Proteomes" id="UP001152795">
    <property type="component" value="Unassembled WGS sequence"/>
</dbReference>
<keyword evidence="2" id="KW-1185">Reference proteome</keyword>
<sequence length="483" mass="53836">MSVMDELSHAYMQIGKHDSNATTNTEAENFESETLQAIERAEGAINKFLQVKSKQASEPVSIVNTQHTPTSQQNLLAAENNTGNNVGVSKHKLDPLKVPVFEGDKTCFEDFWGLFSILVDSGNEPANIKMARLRQSLKGTALEAIRGLGVSLPEYEEAKEILKTKFGGLRRQLQAYMDQLEAMPSLKGSDVQGFERFADLVRITIVKLQAEGRDGELGEGMLHDLLVKKLAERQVESYSRWLREHKKERSVLSLKDWLKEEVRVRVEAVEMVHGVEGMDLSLKRNEAGGGKFRYGDRGRFRTLFAGRGGVGGKDVKPPCALCEGNHGIWSCQRFQDMKACLRSKACKTDGCTKNHHALLHDSAPPVKRPEDKNPVVPWEGETDSCTHTTMHDTPATEALSLRTISVWLKANNRKVKVNALLDDASNETFLNAEVAGVLDIQEPLQTVKVHVLNDKIETFESMPVNVTIESIDRQFCKNISVKT</sequence>
<dbReference type="EMBL" id="CACRXK020000401">
    <property type="protein sequence ID" value="CAB3981548.1"/>
    <property type="molecule type" value="Genomic_DNA"/>
</dbReference>
<accession>A0A6S7FPP8</accession>
<organism evidence="1 2">
    <name type="scientific">Paramuricea clavata</name>
    <name type="common">Red gorgonian</name>
    <name type="synonym">Violescent sea-whip</name>
    <dbReference type="NCBI Taxonomy" id="317549"/>
    <lineage>
        <taxon>Eukaryota</taxon>
        <taxon>Metazoa</taxon>
        <taxon>Cnidaria</taxon>
        <taxon>Anthozoa</taxon>
        <taxon>Octocorallia</taxon>
        <taxon>Malacalcyonacea</taxon>
        <taxon>Plexauridae</taxon>
        <taxon>Paramuricea</taxon>
    </lineage>
</organism>
<evidence type="ECO:0000313" key="1">
    <source>
        <dbReference type="EMBL" id="CAB3981548.1"/>
    </source>
</evidence>
<dbReference type="PANTHER" id="PTHR47331">
    <property type="entry name" value="PHD-TYPE DOMAIN-CONTAINING PROTEIN"/>
    <property type="match status" value="1"/>
</dbReference>
<gene>
    <name evidence="1" type="ORF">PACLA_8A083245</name>
</gene>
<proteinExistence type="predicted"/>
<dbReference type="Pfam" id="PF03564">
    <property type="entry name" value="DUF1759"/>
    <property type="match status" value="1"/>
</dbReference>
<evidence type="ECO:0000313" key="2">
    <source>
        <dbReference type="Proteomes" id="UP001152795"/>
    </source>
</evidence>
<dbReference type="AlphaFoldDB" id="A0A6S7FPP8"/>
<dbReference type="InterPro" id="IPR005312">
    <property type="entry name" value="DUF1759"/>
</dbReference>
<reference evidence="1" key="1">
    <citation type="submission" date="2020-04" db="EMBL/GenBank/DDBJ databases">
        <authorList>
            <person name="Alioto T."/>
            <person name="Alioto T."/>
            <person name="Gomez Garrido J."/>
        </authorList>
    </citation>
    <scope>NUCLEOTIDE SEQUENCE</scope>
    <source>
        <strain evidence="1">A484AB</strain>
    </source>
</reference>